<dbReference type="PROSITE" id="PS52015">
    <property type="entry name" value="TONB_CTD"/>
    <property type="match status" value="1"/>
</dbReference>
<dbReference type="AlphaFoldDB" id="A0A847SGQ4"/>
<feature type="compositionally biased region" description="Low complexity" evidence="10">
    <location>
        <begin position="106"/>
        <end position="115"/>
    </location>
</feature>
<dbReference type="PANTHER" id="PTHR33446">
    <property type="entry name" value="PROTEIN TONB-RELATED"/>
    <property type="match status" value="1"/>
</dbReference>
<feature type="region of interest" description="Disordered" evidence="10">
    <location>
        <begin position="106"/>
        <end position="142"/>
    </location>
</feature>
<evidence type="ECO:0000256" key="10">
    <source>
        <dbReference type="SAM" id="MobiDB-lite"/>
    </source>
</evidence>
<gene>
    <name evidence="12" type="ORF">HF682_15420</name>
</gene>
<evidence type="ECO:0000256" key="3">
    <source>
        <dbReference type="ARBA" id="ARBA00022448"/>
    </source>
</evidence>
<evidence type="ECO:0000313" key="13">
    <source>
        <dbReference type="Proteomes" id="UP000587991"/>
    </source>
</evidence>
<keyword evidence="13" id="KW-1185">Reference proteome</keyword>
<feature type="region of interest" description="Disordered" evidence="10">
    <location>
        <begin position="46"/>
        <end position="94"/>
    </location>
</feature>
<evidence type="ECO:0000256" key="9">
    <source>
        <dbReference type="ARBA" id="ARBA00023136"/>
    </source>
</evidence>
<dbReference type="Gene3D" id="3.30.1150.10">
    <property type="match status" value="1"/>
</dbReference>
<comment type="similarity">
    <text evidence="2">Belongs to the TonB family.</text>
</comment>
<evidence type="ECO:0000256" key="6">
    <source>
        <dbReference type="ARBA" id="ARBA00022692"/>
    </source>
</evidence>
<dbReference type="GO" id="GO:0098797">
    <property type="term" value="C:plasma membrane protein complex"/>
    <property type="evidence" value="ECO:0007669"/>
    <property type="project" value="TreeGrafter"/>
</dbReference>
<feature type="compositionally biased region" description="Polar residues" evidence="10">
    <location>
        <begin position="83"/>
        <end position="93"/>
    </location>
</feature>
<dbReference type="InterPro" id="IPR051045">
    <property type="entry name" value="TonB-dependent_transducer"/>
</dbReference>
<evidence type="ECO:0000256" key="7">
    <source>
        <dbReference type="ARBA" id="ARBA00022927"/>
    </source>
</evidence>
<dbReference type="EMBL" id="JABAIM010000004">
    <property type="protein sequence ID" value="NLR76556.1"/>
    <property type="molecule type" value="Genomic_DNA"/>
</dbReference>
<evidence type="ECO:0000256" key="8">
    <source>
        <dbReference type="ARBA" id="ARBA00022989"/>
    </source>
</evidence>
<accession>A0A847SGQ4</accession>
<dbReference type="Proteomes" id="UP000587991">
    <property type="component" value="Unassembled WGS sequence"/>
</dbReference>
<proteinExistence type="inferred from homology"/>
<evidence type="ECO:0000256" key="5">
    <source>
        <dbReference type="ARBA" id="ARBA00022519"/>
    </source>
</evidence>
<sequence>MSSRSRLCLALLLALLLHGLLLLWSLPAPGPRLHVELQLRTASAPATLPVHPDPPSQTPARHIPKVAQQAEHPRGAATHLSRHSSPPLVQQSKGPVVVAGATVPAPAPQAETAPESRPTGHGAATPLSPAADPLTEDMPDHPARARCRPVIRYPVVSRELEEQGVVVASVRVDAQGGVQEVRLQQSSGAARLDRTLLDSVPLWQFEPARQQGRAEGGTVLLRFVFQLQEGSGGEGHAGSSVRVCGG</sequence>
<dbReference type="PANTHER" id="PTHR33446:SF2">
    <property type="entry name" value="PROTEIN TONB"/>
    <property type="match status" value="1"/>
</dbReference>
<keyword evidence="9" id="KW-0472">Membrane</keyword>
<dbReference type="InterPro" id="IPR006260">
    <property type="entry name" value="TonB/TolA_C"/>
</dbReference>
<dbReference type="GO" id="GO:0055085">
    <property type="term" value="P:transmembrane transport"/>
    <property type="evidence" value="ECO:0007669"/>
    <property type="project" value="InterPro"/>
</dbReference>
<keyword evidence="3" id="KW-0813">Transport</keyword>
<dbReference type="GO" id="GO:0031992">
    <property type="term" value="F:energy transducer activity"/>
    <property type="evidence" value="ECO:0007669"/>
    <property type="project" value="TreeGrafter"/>
</dbReference>
<dbReference type="GO" id="GO:0015031">
    <property type="term" value="P:protein transport"/>
    <property type="evidence" value="ECO:0007669"/>
    <property type="project" value="UniProtKB-KW"/>
</dbReference>
<dbReference type="NCBIfam" id="TIGR01352">
    <property type="entry name" value="tonB_Cterm"/>
    <property type="match status" value="1"/>
</dbReference>
<protein>
    <submittedName>
        <fullName evidence="12">Energy transducer TonB</fullName>
    </submittedName>
</protein>
<dbReference type="SUPFAM" id="SSF74653">
    <property type="entry name" value="TolA/TonB C-terminal domain"/>
    <property type="match status" value="1"/>
</dbReference>
<keyword evidence="8" id="KW-1133">Transmembrane helix</keyword>
<organism evidence="12 13">
    <name type="scientific">Leeia aquatica</name>
    <dbReference type="NCBI Taxonomy" id="2725557"/>
    <lineage>
        <taxon>Bacteria</taxon>
        <taxon>Pseudomonadati</taxon>
        <taxon>Pseudomonadota</taxon>
        <taxon>Betaproteobacteria</taxon>
        <taxon>Neisseriales</taxon>
        <taxon>Leeiaceae</taxon>
        <taxon>Leeia</taxon>
    </lineage>
</organism>
<dbReference type="Pfam" id="PF03544">
    <property type="entry name" value="TonB_C"/>
    <property type="match status" value="1"/>
</dbReference>
<keyword evidence="4" id="KW-1003">Cell membrane</keyword>
<keyword evidence="7" id="KW-0653">Protein transport</keyword>
<reference evidence="12 13" key="1">
    <citation type="submission" date="2020-04" db="EMBL/GenBank/DDBJ databases">
        <title>Draft genome of Leeia sp. IMCC25680.</title>
        <authorList>
            <person name="Song J."/>
            <person name="Cho J.-C."/>
        </authorList>
    </citation>
    <scope>NUCLEOTIDE SEQUENCE [LARGE SCALE GENOMIC DNA]</scope>
    <source>
        <strain evidence="12 13">IMCC25680</strain>
    </source>
</reference>
<dbReference type="InterPro" id="IPR037682">
    <property type="entry name" value="TonB_C"/>
</dbReference>
<evidence type="ECO:0000256" key="4">
    <source>
        <dbReference type="ARBA" id="ARBA00022475"/>
    </source>
</evidence>
<comment type="caution">
    <text evidence="12">The sequence shown here is derived from an EMBL/GenBank/DDBJ whole genome shotgun (WGS) entry which is preliminary data.</text>
</comment>
<evidence type="ECO:0000313" key="12">
    <source>
        <dbReference type="EMBL" id="NLR76556.1"/>
    </source>
</evidence>
<dbReference type="RefSeq" id="WP_168878229.1">
    <property type="nucleotide sequence ID" value="NZ_JABAIM010000004.1"/>
</dbReference>
<keyword evidence="5" id="KW-0997">Cell inner membrane</keyword>
<feature type="domain" description="TonB C-terminal" evidence="11">
    <location>
        <begin position="138"/>
        <end position="234"/>
    </location>
</feature>
<evidence type="ECO:0000256" key="1">
    <source>
        <dbReference type="ARBA" id="ARBA00004383"/>
    </source>
</evidence>
<evidence type="ECO:0000259" key="11">
    <source>
        <dbReference type="PROSITE" id="PS52015"/>
    </source>
</evidence>
<name>A0A847SGQ4_9NEIS</name>
<comment type="subcellular location">
    <subcellularLocation>
        <location evidence="1">Cell inner membrane</location>
        <topology evidence="1">Single-pass membrane protein</topology>
        <orientation evidence="1">Periplasmic side</orientation>
    </subcellularLocation>
</comment>
<evidence type="ECO:0000256" key="2">
    <source>
        <dbReference type="ARBA" id="ARBA00006555"/>
    </source>
</evidence>
<keyword evidence="6" id="KW-0812">Transmembrane</keyword>